<keyword evidence="2" id="KW-1185">Reference proteome</keyword>
<evidence type="ECO:0008006" key="3">
    <source>
        <dbReference type="Google" id="ProtNLM"/>
    </source>
</evidence>
<sequence length="93" mass="10326">MPDNKNMSKDVLNVVKKKTGKSVSENDIYKLASGVKPSTLQSDAQLRQLIKQVSSLVNIPVSEQTTNDIIDAIKSSKMNASNMEQLMKMIMKK</sequence>
<dbReference type="InterPro" id="IPR025942">
    <property type="entry name" value="SpoVIF"/>
</dbReference>
<dbReference type="Pfam" id="PF14069">
    <property type="entry name" value="SpoVIF"/>
    <property type="match status" value="1"/>
</dbReference>
<dbReference type="AlphaFoldDB" id="A0A559KHJ8"/>
<evidence type="ECO:0000313" key="2">
    <source>
        <dbReference type="Proteomes" id="UP000317036"/>
    </source>
</evidence>
<name>A0A559KHJ8_9BACL</name>
<protein>
    <recommendedName>
        <fullName evidence="3">Stage VI sporulation protein F</fullName>
    </recommendedName>
</protein>
<reference evidence="1 2" key="1">
    <citation type="submission" date="2019-07" db="EMBL/GenBank/DDBJ databases">
        <authorList>
            <person name="Kim J."/>
        </authorList>
    </citation>
    <scope>NUCLEOTIDE SEQUENCE [LARGE SCALE GENOMIC DNA]</scope>
    <source>
        <strain evidence="1 2">JC52</strain>
    </source>
</reference>
<dbReference type="RefSeq" id="WP_144842856.1">
    <property type="nucleotide sequence ID" value="NZ_VNJI01000002.1"/>
</dbReference>
<dbReference type="EMBL" id="VNJI01000002">
    <property type="protein sequence ID" value="TVY11600.1"/>
    <property type="molecule type" value="Genomic_DNA"/>
</dbReference>
<proteinExistence type="predicted"/>
<accession>A0A559KHJ8</accession>
<organism evidence="1 2">
    <name type="scientific">Paenibacillus cremeus</name>
    <dbReference type="NCBI Taxonomy" id="2163881"/>
    <lineage>
        <taxon>Bacteria</taxon>
        <taxon>Bacillati</taxon>
        <taxon>Bacillota</taxon>
        <taxon>Bacilli</taxon>
        <taxon>Bacillales</taxon>
        <taxon>Paenibacillaceae</taxon>
        <taxon>Paenibacillus</taxon>
    </lineage>
</organism>
<comment type="caution">
    <text evidence="1">The sequence shown here is derived from an EMBL/GenBank/DDBJ whole genome shotgun (WGS) entry which is preliminary data.</text>
</comment>
<dbReference type="OrthoDB" id="2660200at2"/>
<dbReference type="Proteomes" id="UP000317036">
    <property type="component" value="Unassembled WGS sequence"/>
</dbReference>
<evidence type="ECO:0000313" key="1">
    <source>
        <dbReference type="EMBL" id="TVY11600.1"/>
    </source>
</evidence>
<gene>
    <name evidence="1" type="ORF">FPZ49_02540</name>
</gene>